<organism evidence="3 4">
    <name type="scientific">Jejudonia soesokkakensis</name>
    <dbReference type="NCBI Taxonomy" id="1323432"/>
    <lineage>
        <taxon>Bacteria</taxon>
        <taxon>Pseudomonadati</taxon>
        <taxon>Bacteroidota</taxon>
        <taxon>Flavobacteriia</taxon>
        <taxon>Flavobacteriales</taxon>
        <taxon>Flavobacteriaceae</taxon>
        <taxon>Jejudonia</taxon>
    </lineage>
</organism>
<accession>A0ABW2MP73</accession>
<reference evidence="4" key="1">
    <citation type="journal article" date="2019" name="Int. J. Syst. Evol. Microbiol.">
        <title>The Global Catalogue of Microorganisms (GCM) 10K type strain sequencing project: providing services to taxonomists for standard genome sequencing and annotation.</title>
        <authorList>
            <consortium name="The Broad Institute Genomics Platform"/>
            <consortium name="The Broad Institute Genome Sequencing Center for Infectious Disease"/>
            <person name="Wu L."/>
            <person name="Ma J."/>
        </authorList>
    </citation>
    <scope>NUCLEOTIDE SEQUENCE [LARGE SCALE GENOMIC DNA]</scope>
    <source>
        <strain evidence="4">CGMCC 1.16306</strain>
    </source>
</reference>
<feature type="domain" description="Transposase IS110-like N-terminal" evidence="1">
    <location>
        <begin position="8"/>
        <end position="147"/>
    </location>
</feature>
<dbReference type="InterPro" id="IPR047650">
    <property type="entry name" value="Transpos_IS110"/>
</dbReference>
<keyword evidence="4" id="KW-1185">Reference proteome</keyword>
<proteinExistence type="predicted"/>
<dbReference type="PANTHER" id="PTHR33055:SF3">
    <property type="entry name" value="PUTATIVE TRANSPOSASE FOR IS117-RELATED"/>
    <property type="match status" value="1"/>
</dbReference>
<evidence type="ECO:0000313" key="4">
    <source>
        <dbReference type="Proteomes" id="UP001596415"/>
    </source>
</evidence>
<evidence type="ECO:0000259" key="1">
    <source>
        <dbReference type="Pfam" id="PF01548"/>
    </source>
</evidence>
<dbReference type="Proteomes" id="UP001596415">
    <property type="component" value="Unassembled WGS sequence"/>
</dbReference>
<evidence type="ECO:0000313" key="3">
    <source>
        <dbReference type="EMBL" id="MFC7356692.1"/>
    </source>
</evidence>
<comment type="caution">
    <text evidence="3">The sequence shown here is derived from an EMBL/GenBank/DDBJ whole genome shotgun (WGS) entry which is preliminary data.</text>
</comment>
<dbReference type="Pfam" id="PF02371">
    <property type="entry name" value="Transposase_20"/>
    <property type="match status" value="1"/>
</dbReference>
<feature type="domain" description="Transposase IS116/IS110/IS902 C-terminal" evidence="2">
    <location>
        <begin position="194"/>
        <end position="277"/>
    </location>
</feature>
<name>A0ABW2MP73_9FLAO</name>
<evidence type="ECO:0000259" key="2">
    <source>
        <dbReference type="Pfam" id="PF02371"/>
    </source>
</evidence>
<dbReference type="EMBL" id="JBHTBN010000001">
    <property type="protein sequence ID" value="MFC7356692.1"/>
    <property type="molecule type" value="Genomic_DNA"/>
</dbReference>
<dbReference type="NCBIfam" id="NF033542">
    <property type="entry name" value="transpos_IS110"/>
    <property type="match status" value="1"/>
</dbReference>
<dbReference type="RefSeq" id="WP_380216539.1">
    <property type="nucleotide sequence ID" value="NZ_JBHTBN010000001.1"/>
</dbReference>
<gene>
    <name evidence="3" type="ORF">ACFQO1_03260</name>
</gene>
<protein>
    <submittedName>
        <fullName evidence="3">IS110 family transposase</fullName>
    </submittedName>
</protein>
<dbReference type="InterPro" id="IPR002525">
    <property type="entry name" value="Transp_IS110-like_N"/>
</dbReference>
<dbReference type="InterPro" id="IPR003346">
    <property type="entry name" value="Transposase_20"/>
</dbReference>
<sequence>MNKIKVIVGIDISKNVFDTYSLNKGHYQYTNNISGFRLFKKSLSKAHWCIMEATSCYHYQLACFLSKKGVNVSVVNPLIIKRFIQMKLNRIKTDKSDAEMIFQYGIQQPLELWHPNPAYIEQCKMIQTVIQLYFKQTTSIKNKIHALQSRGHIHGKMVRSLKRQLKMVLKEIEFLEIESEKLIEIHQKNLYTSIQTIPGIGRKTALLLIISTNGFKDFTNAKQVSSYFGFAPNERTSGSSVRGRSRISKAGNPIVRNHLFLCSFTASENNPQCKALYDRIVKKGKSKKLALVAVCNKLIKQSFAIAKSGIPYDMNYSTKLQKQ</sequence>
<dbReference type="Pfam" id="PF01548">
    <property type="entry name" value="DEDD_Tnp_IS110"/>
    <property type="match status" value="1"/>
</dbReference>
<dbReference type="PANTHER" id="PTHR33055">
    <property type="entry name" value="TRANSPOSASE FOR INSERTION SEQUENCE ELEMENT IS1111A"/>
    <property type="match status" value="1"/>
</dbReference>